<gene>
    <name evidence="3" type="ORF">LITE_LOCUS1098</name>
</gene>
<dbReference type="SUPFAM" id="SSF53098">
    <property type="entry name" value="Ribonuclease H-like"/>
    <property type="match status" value="1"/>
</dbReference>
<feature type="compositionally biased region" description="Polar residues" evidence="1">
    <location>
        <begin position="78"/>
        <end position="95"/>
    </location>
</feature>
<accession>A0AAV0GV84</accession>
<keyword evidence="4" id="KW-1185">Reference proteome</keyword>
<dbReference type="Proteomes" id="UP001154282">
    <property type="component" value="Unassembled WGS sequence"/>
</dbReference>
<feature type="region of interest" description="Disordered" evidence="1">
    <location>
        <begin position="1"/>
        <end position="259"/>
    </location>
</feature>
<feature type="compositionally biased region" description="Polar residues" evidence="1">
    <location>
        <begin position="144"/>
        <end position="157"/>
    </location>
</feature>
<dbReference type="AlphaFoldDB" id="A0AAV0GV84"/>
<dbReference type="InterPro" id="IPR053151">
    <property type="entry name" value="RNase_H-like"/>
</dbReference>
<evidence type="ECO:0000313" key="3">
    <source>
        <dbReference type="EMBL" id="CAI0376601.1"/>
    </source>
</evidence>
<dbReference type="InterPro" id="IPR044730">
    <property type="entry name" value="RNase_H-like_dom_plant"/>
</dbReference>
<protein>
    <recommendedName>
        <fullName evidence="2">RNase H type-1 domain-containing protein</fullName>
    </recommendedName>
</protein>
<evidence type="ECO:0000259" key="2">
    <source>
        <dbReference type="Pfam" id="PF13456"/>
    </source>
</evidence>
<dbReference type="PANTHER" id="PTHR47723">
    <property type="entry name" value="OS05G0353850 PROTEIN"/>
    <property type="match status" value="1"/>
</dbReference>
<name>A0AAV0GV84_9ROSI</name>
<dbReference type="InterPro" id="IPR036397">
    <property type="entry name" value="RNaseH_sf"/>
</dbReference>
<dbReference type="GO" id="GO:0004523">
    <property type="term" value="F:RNA-DNA hybrid ribonuclease activity"/>
    <property type="evidence" value="ECO:0007669"/>
    <property type="project" value="InterPro"/>
</dbReference>
<feature type="compositionally biased region" description="Basic and acidic residues" evidence="1">
    <location>
        <begin position="230"/>
        <end position="242"/>
    </location>
</feature>
<dbReference type="PANTHER" id="PTHR47723:SF13">
    <property type="entry name" value="PUTATIVE-RELATED"/>
    <property type="match status" value="1"/>
</dbReference>
<proteinExistence type="predicted"/>
<feature type="compositionally biased region" description="Basic and acidic residues" evidence="1">
    <location>
        <begin position="1"/>
        <end position="17"/>
    </location>
</feature>
<dbReference type="CDD" id="cd06222">
    <property type="entry name" value="RNase_H_like"/>
    <property type="match status" value="1"/>
</dbReference>
<evidence type="ECO:0000256" key="1">
    <source>
        <dbReference type="SAM" id="MobiDB-lite"/>
    </source>
</evidence>
<feature type="domain" description="RNase H type-1" evidence="2">
    <location>
        <begin position="271"/>
        <end position="389"/>
    </location>
</feature>
<organism evidence="3 4">
    <name type="scientific">Linum tenue</name>
    <dbReference type="NCBI Taxonomy" id="586396"/>
    <lineage>
        <taxon>Eukaryota</taxon>
        <taxon>Viridiplantae</taxon>
        <taxon>Streptophyta</taxon>
        <taxon>Embryophyta</taxon>
        <taxon>Tracheophyta</taxon>
        <taxon>Spermatophyta</taxon>
        <taxon>Magnoliopsida</taxon>
        <taxon>eudicotyledons</taxon>
        <taxon>Gunneridae</taxon>
        <taxon>Pentapetalae</taxon>
        <taxon>rosids</taxon>
        <taxon>fabids</taxon>
        <taxon>Malpighiales</taxon>
        <taxon>Linaceae</taxon>
        <taxon>Linum</taxon>
    </lineage>
</organism>
<dbReference type="Pfam" id="PF13456">
    <property type="entry name" value="RVT_3"/>
    <property type="match status" value="1"/>
</dbReference>
<dbReference type="InterPro" id="IPR002156">
    <property type="entry name" value="RNaseH_domain"/>
</dbReference>
<dbReference type="GO" id="GO:0003676">
    <property type="term" value="F:nucleic acid binding"/>
    <property type="evidence" value="ECO:0007669"/>
    <property type="project" value="InterPro"/>
</dbReference>
<evidence type="ECO:0000313" key="4">
    <source>
        <dbReference type="Proteomes" id="UP001154282"/>
    </source>
</evidence>
<dbReference type="Gene3D" id="3.30.420.10">
    <property type="entry name" value="Ribonuclease H-like superfamily/Ribonuclease H"/>
    <property type="match status" value="1"/>
</dbReference>
<sequence length="412" mass="44855">MKATQEKAQEQKIRPEILEDFGPWMLATRAKRRPRQQGSQKTNSQEKKREEPGEQGSRFSVLDGAEEMDADEDAGKATNEQGRLQSNLEATNSASLPERKSTEKIRKETSEVSNVKESKGKKELTTREGNKEKMEKAGTPTPPHSSRTGNTPKQAKSSGDYAAKDTPKSALGTKLSKEAKQAPQHKQGKPKSGVTTHLTGSPGCGNDKGQASGARAGHQPKMKAVAPCNDSKEKAKKKDCIRKTSAGTSPGPTVKQISWKPPREGWTQVQTDGSVYTSTGVAAAGGLLRDHLGGCSKAFVCNLGRCSLTSAELKAAAIRLKIAWEEGHRKVELNLDSKTAISIILGSEDDDHRHGLLAASIRVLLNLDWEVKISHVFREMNVAADYLANVGHRFTFAPLFRLQGRRPMAPFE</sequence>
<dbReference type="EMBL" id="CAMGYJ010000002">
    <property type="protein sequence ID" value="CAI0376601.1"/>
    <property type="molecule type" value="Genomic_DNA"/>
</dbReference>
<dbReference type="InterPro" id="IPR012337">
    <property type="entry name" value="RNaseH-like_sf"/>
</dbReference>
<feature type="compositionally biased region" description="Basic and acidic residues" evidence="1">
    <location>
        <begin position="97"/>
        <end position="136"/>
    </location>
</feature>
<comment type="caution">
    <text evidence="3">The sequence shown here is derived from an EMBL/GenBank/DDBJ whole genome shotgun (WGS) entry which is preliminary data.</text>
</comment>
<reference evidence="3" key="1">
    <citation type="submission" date="2022-08" db="EMBL/GenBank/DDBJ databases">
        <authorList>
            <person name="Gutierrez-Valencia J."/>
        </authorList>
    </citation>
    <scope>NUCLEOTIDE SEQUENCE</scope>
</reference>